<feature type="domain" description="Protein kinase" evidence="8">
    <location>
        <begin position="11"/>
        <end position="371"/>
    </location>
</feature>
<comment type="caution">
    <text evidence="9">The sequence shown here is derived from an EMBL/GenBank/DDBJ whole genome shotgun (WGS) entry which is preliminary data.</text>
</comment>
<dbReference type="InterPro" id="IPR000719">
    <property type="entry name" value="Prot_kinase_dom"/>
</dbReference>
<keyword evidence="4" id="KW-0547">Nucleotide-binding</keyword>
<dbReference type="GO" id="GO:0004674">
    <property type="term" value="F:protein serine/threonine kinase activity"/>
    <property type="evidence" value="ECO:0007669"/>
    <property type="project" value="UniProtKB-KW"/>
</dbReference>
<evidence type="ECO:0000256" key="7">
    <source>
        <dbReference type="SAM" id="MobiDB-lite"/>
    </source>
</evidence>
<evidence type="ECO:0000259" key="8">
    <source>
        <dbReference type="PROSITE" id="PS50011"/>
    </source>
</evidence>
<evidence type="ECO:0000313" key="10">
    <source>
        <dbReference type="Proteomes" id="UP000669179"/>
    </source>
</evidence>
<protein>
    <recommendedName>
        <fullName evidence="1">non-specific serine/threonine protein kinase</fullName>
        <ecNumber evidence="1">2.7.11.1</ecNumber>
    </recommendedName>
</protein>
<dbReference type="SMART" id="SM00220">
    <property type="entry name" value="S_TKc"/>
    <property type="match status" value="1"/>
</dbReference>
<evidence type="ECO:0000256" key="3">
    <source>
        <dbReference type="ARBA" id="ARBA00022679"/>
    </source>
</evidence>
<keyword evidence="6" id="KW-0067">ATP-binding</keyword>
<feature type="region of interest" description="Disordered" evidence="7">
    <location>
        <begin position="271"/>
        <end position="306"/>
    </location>
</feature>
<evidence type="ECO:0000313" key="9">
    <source>
        <dbReference type="EMBL" id="MBO2450912.1"/>
    </source>
</evidence>
<keyword evidence="2" id="KW-0723">Serine/threonine-protein kinase</keyword>
<dbReference type="GO" id="GO:0005524">
    <property type="term" value="F:ATP binding"/>
    <property type="evidence" value="ECO:0007669"/>
    <property type="project" value="UniProtKB-KW"/>
</dbReference>
<dbReference type="EC" id="2.7.11.1" evidence="1"/>
<name>A0A939PDM8_9ACTN</name>
<evidence type="ECO:0000256" key="4">
    <source>
        <dbReference type="ARBA" id="ARBA00022741"/>
    </source>
</evidence>
<dbReference type="PANTHER" id="PTHR43289">
    <property type="entry name" value="MITOGEN-ACTIVATED PROTEIN KINASE KINASE KINASE 20-RELATED"/>
    <property type="match status" value="1"/>
</dbReference>
<organism evidence="9 10">
    <name type="scientific">Actinomadura barringtoniae</name>
    <dbReference type="NCBI Taxonomy" id="1427535"/>
    <lineage>
        <taxon>Bacteria</taxon>
        <taxon>Bacillati</taxon>
        <taxon>Actinomycetota</taxon>
        <taxon>Actinomycetes</taxon>
        <taxon>Streptosporangiales</taxon>
        <taxon>Thermomonosporaceae</taxon>
        <taxon>Actinomadura</taxon>
    </lineage>
</organism>
<dbReference type="SUPFAM" id="SSF56112">
    <property type="entry name" value="Protein kinase-like (PK-like)"/>
    <property type="match status" value="1"/>
</dbReference>
<dbReference type="Gene3D" id="1.10.510.10">
    <property type="entry name" value="Transferase(Phosphotransferase) domain 1"/>
    <property type="match status" value="1"/>
</dbReference>
<dbReference type="RefSeq" id="WP_208258786.1">
    <property type="nucleotide sequence ID" value="NZ_JAGEOJ010000011.1"/>
</dbReference>
<accession>A0A939PDM8</accession>
<proteinExistence type="predicted"/>
<dbReference type="EMBL" id="JAGEOJ010000011">
    <property type="protein sequence ID" value="MBO2450912.1"/>
    <property type="molecule type" value="Genomic_DNA"/>
</dbReference>
<dbReference type="Pfam" id="PF00069">
    <property type="entry name" value="Pkinase"/>
    <property type="match status" value="1"/>
</dbReference>
<gene>
    <name evidence="9" type="ORF">J4573_27710</name>
</gene>
<keyword evidence="10" id="KW-1185">Reference proteome</keyword>
<keyword evidence="3" id="KW-0808">Transferase</keyword>
<evidence type="ECO:0000256" key="5">
    <source>
        <dbReference type="ARBA" id="ARBA00022777"/>
    </source>
</evidence>
<reference evidence="9" key="1">
    <citation type="submission" date="2021-03" db="EMBL/GenBank/DDBJ databases">
        <authorList>
            <person name="Kanchanasin P."/>
            <person name="Saeng-In P."/>
            <person name="Phongsopitanun W."/>
            <person name="Yuki M."/>
            <person name="Kudo T."/>
            <person name="Ohkuma M."/>
            <person name="Tanasupawat S."/>
        </authorList>
    </citation>
    <scope>NUCLEOTIDE SEQUENCE</scope>
    <source>
        <strain evidence="9">GKU 128</strain>
    </source>
</reference>
<dbReference type="Gene3D" id="3.30.200.20">
    <property type="entry name" value="Phosphorylase Kinase, domain 1"/>
    <property type="match status" value="1"/>
</dbReference>
<evidence type="ECO:0000256" key="1">
    <source>
        <dbReference type="ARBA" id="ARBA00012513"/>
    </source>
</evidence>
<keyword evidence="5 9" id="KW-0418">Kinase</keyword>
<dbReference type="PROSITE" id="PS50011">
    <property type="entry name" value="PROTEIN_KINASE_DOM"/>
    <property type="match status" value="1"/>
</dbReference>
<dbReference type="Proteomes" id="UP000669179">
    <property type="component" value="Unassembled WGS sequence"/>
</dbReference>
<evidence type="ECO:0000256" key="6">
    <source>
        <dbReference type="ARBA" id="ARBA00022840"/>
    </source>
</evidence>
<dbReference type="PANTHER" id="PTHR43289:SF6">
    <property type="entry name" value="SERINE_THREONINE-PROTEIN KINASE NEKL-3"/>
    <property type="match status" value="1"/>
</dbReference>
<evidence type="ECO:0000256" key="2">
    <source>
        <dbReference type="ARBA" id="ARBA00022527"/>
    </source>
</evidence>
<sequence>MQAGLRLIDRYRLVECLGDGDAKEVWRARDELLDRTVIVKVLDPTIPGVREGVRRWISKAAGLTHPAIATIYDCDQTRDSDGRLTPYVVTEFVEGEDLATRLRRSPLGSDEGLEACARIAEALAAAHANGLPHGDLRMDRIILGPGGAKVVDFGIGMIVRGGADPETAEAADVYALGGILDACLPDDVDRLQARCRASDAVSRPSADVAADSLGRAARARLDTVIVSAPRPVPEPERRSGRNLGAAVGVLVIAAGVVGALLIAHRPGPVAHAPGGGVASSQAGPRYSAPAEPTVVPTGEPTVAPTGGAESVKTLELLAQLRPIVERGFTLGKVRSDVAVDLDNVINNLRNDLITGRPTDVAERLAQLQEKIATRLREQGLTQDVAARLTDVLSTGSA</sequence>
<dbReference type="InterPro" id="IPR011009">
    <property type="entry name" value="Kinase-like_dom_sf"/>
</dbReference>
<dbReference type="AlphaFoldDB" id="A0A939PDM8"/>